<feature type="compositionally biased region" description="Low complexity" evidence="1">
    <location>
        <begin position="1"/>
        <end position="10"/>
    </location>
</feature>
<organism evidence="2 3">
    <name type="scientific">Vanrija albida</name>
    <dbReference type="NCBI Taxonomy" id="181172"/>
    <lineage>
        <taxon>Eukaryota</taxon>
        <taxon>Fungi</taxon>
        <taxon>Dikarya</taxon>
        <taxon>Basidiomycota</taxon>
        <taxon>Agaricomycotina</taxon>
        <taxon>Tremellomycetes</taxon>
        <taxon>Trichosporonales</taxon>
        <taxon>Trichosporonaceae</taxon>
        <taxon>Vanrija</taxon>
    </lineage>
</organism>
<evidence type="ECO:0000256" key="1">
    <source>
        <dbReference type="SAM" id="MobiDB-lite"/>
    </source>
</evidence>
<dbReference type="GeneID" id="95984156"/>
<proteinExistence type="predicted"/>
<evidence type="ECO:0000313" key="3">
    <source>
        <dbReference type="Proteomes" id="UP001565368"/>
    </source>
</evidence>
<dbReference type="Proteomes" id="UP001565368">
    <property type="component" value="Unassembled WGS sequence"/>
</dbReference>
<evidence type="ECO:0000313" key="2">
    <source>
        <dbReference type="EMBL" id="KAL1412114.1"/>
    </source>
</evidence>
<evidence type="ECO:0008006" key="4">
    <source>
        <dbReference type="Google" id="ProtNLM"/>
    </source>
</evidence>
<comment type="caution">
    <text evidence="2">The sequence shown here is derived from an EMBL/GenBank/DDBJ whole genome shotgun (WGS) entry which is preliminary data.</text>
</comment>
<dbReference type="RefSeq" id="XP_069212058.1">
    <property type="nucleotide sequence ID" value="XM_069351672.1"/>
</dbReference>
<reference evidence="2 3" key="1">
    <citation type="submission" date="2023-08" db="EMBL/GenBank/DDBJ databases">
        <title>Annotated Genome Sequence of Vanrija albida AlHP1.</title>
        <authorList>
            <person name="Herzog R."/>
        </authorList>
    </citation>
    <scope>NUCLEOTIDE SEQUENCE [LARGE SCALE GENOMIC DNA]</scope>
    <source>
        <strain evidence="2 3">AlHP1</strain>
    </source>
</reference>
<gene>
    <name evidence="2" type="ORF">Q8F55_003113</name>
</gene>
<feature type="region of interest" description="Disordered" evidence="1">
    <location>
        <begin position="1"/>
        <end position="28"/>
    </location>
</feature>
<protein>
    <recommendedName>
        <fullName evidence="4">Telomeric single stranded DNA binding POT1/Cdc13 domain-containing protein</fullName>
    </recommendedName>
</protein>
<keyword evidence="3" id="KW-1185">Reference proteome</keyword>
<accession>A0ABR3QBL8</accession>
<sequence>MPPRARSTTPTPTPTPPRTQLLAVPPPPAPDLAPSGALLLPLASVGAAHVGRKLRLVVQVLAVDASGAHALVSTPASGTRPTLMVALSAALLGQSPAARSVRPPAWGGQELAQDARERLYLAFGEWIAVVGWLEAAESLPSVAIPHGCAHPPLAILEAIHVAPARPPPQDAVFRGQLN</sequence>
<dbReference type="EMBL" id="JBBXJM010000002">
    <property type="protein sequence ID" value="KAL1412114.1"/>
    <property type="molecule type" value="Genomic_DNA"/>
</dbReference>
<name>A0ABR3QBL8_9TREE</name>